<accession>A0A2V3IXU0</accession>
<dbReference type="Proteomes" id="UP000247409">
    <property type="component" value="Unassembled WGS sequence"/>
</dbReference>
<keyword evidence="1" id="KW-0732">Signal</keyword>
<proteinExistence type="predicted"/>
<keyword evidence="3" id="KW-1185">Reference proteome</keyword>
<evidence type="ECO:0000256" key="1">
    <source>
        <dbReference type="SAM" id="SignalP"/>
    </source>
</evidence>
<evidence type="ECO:0000313" key="3">
    <source>
        <dbReference type="Proteomes" id="UP000247409"/>
    </source>
</evidence>
<feature type="signal peptide" evidence="1">
    <location>
        <begin position="1"/>
        <end position="21"/>
    </location>
</feature>
<dbReference type="AlphaFoldDB" id="A0A2V3IXU0"/>
<gene>
    <name evidence="2" type="ORF">BWQ96_03300</name>
</gene>
<sequence length="160" mass="18462">MFKVVFDVAFILFATVRVCRQRQSRTNQSEMDGGVSQCSRHWVDFEARLDGLESRMVHREDESGSINEELAKLKVVMWDKELENRKLREALRIATAKRQRYVDCVTEAESVQAALSTQLRNKQAQQQTLGRILESKQNRLVSLQQENVVLRSALFSCDSL</sequence>
<feature type="chain" id="PRO_5015976841" evidence="1">
    <location>
        <begin position="22"/>
        <end position="160"/>
    </location>
</feature>
<reference evidence="2 3" key="1">
    <citation type="journal article" date="2018" name="Mol. Biol. Evol.">
        <title>Analysis of the draft genome of the red seaweed Gracilariopsis chorda provides insights into genome size evolution in Rhodophyta.</title>
        <authorList>
            <person name="Lee J."/>
            <person name="Yang E.C."/>
            <person name="Graf L."/>
            <person name="Yang J.H."/>
            <person name="Qiu H."/>
            <person name="Zel Zion U."/>
            <person name="Chan C.X."/>
            <person name="Stephens T.G."/>
            <person name="Weber A.P.M."/>
            <person name="Boo G.H."/>
            <person name="Boo S.M."/>
            <person name="Kim K.M."/>
            <person name="Shin Y."/>
            <person name="Jung M."/>
            <person name="Lee S.J."/>
            <person name="Yim H.S."/>
            <person name="Lee J.H."/>
            <person name="Bhattacharya D."/>
            <person name="Yoon H.S."/>
        </authorList>
    </citation>
    <scope>NUCLEOTIDE SEQUENCE [LARGE SCALE GENOMIC DNA]</scope>
    <source>
        <strain evidence="2 3">SKKU-2015</strain>
        <tissue evidence="2">Whole body</tissue>
    </source>
</reference>
<dbReference type="EMBL" id="NBIV01000031">
    <property type="protein sequence ID" value="PXF46962.1"/>
    <property type="molecule type" value="Genomic_DNA"/>
</dbReference>
<protein>
    <submittedName>
        <fullName evidence="2">Uncharacterized protein</fullName>
    </submittedName>
</protein>
<name>A0A2V3IXU0_9FLOR</name>
<evidence type="ECO:0000313" key="2">
    <source>
        <dbReference type="EMBL" id="PXF46962.1"/>
    </source>
</evidence>
<organism evidence="2 3">
    <name type="scientific">Gracilariopsis chorda</name>
    <dbReference type="NCBI Taxonomy" id="448386"/>
    <lineage>
        <taxon>Eukaryota</taxon>
        <taxon>Rhodophyta</taxon>
        <taxon>Florideophyceae</taxon>
        <taxon>Rhodymeniophycidae</taxon>
        <taxon>Gracilariales</taxon>
        <taxon>Gracilariaceae</taxon>
        <taxon>Gracilariopsis</taxon>
    </lineage>
</organism>
<comment type="caution">
    <text evidence="2">The sequence shown here is derived from an EMBL/GenBank/DDBJ whole genome shotgun (WGS) entry which is preliminary data.</text>
</comment>